<dbReference type="InterPro" id="IPR024294">
    <property type="entry name" value="DUF3810"/>
</dbReference>
<name>A0A2S1LP81_9FLAO</name>
<dbReference type="KEGG" id="fki:FK004_10175"/>
<dbReference type="EMBL" id="CP020919">
    <property type="protein sequence ID" value="AWG25570.1"/>
    <property type="molecule type" value="Genomic_DNA"/>
</dbReference>
<keyword evidence="3" id="KW-1185">Reference proteome</keyword>
<dbReference type="RefSeq" id="WP_108737148.1">
    <property type="nucleotide sequence ID" value="NZ_CP020919.1"/>
</dbReference>
<keyword evidence="1" id="KW-1133">Transmembrane helix</keyword>
<evidence type="ECO:0000313" key="3">
    <source>
        <dbReference type="Proteomes" id="UP000244677"/>
    </source>
</evidence>
<feature type="transmembrane region" description="Helical" evidence="1">
    <location>
        <begin position="85"/>
        <end position="105"/>
    </location>
</feature>
<feature type="transmembrane region" description="Helical" evidence="1">
    <location>
        <begin position="48"/>
        <end position="73"/>
    </location>
</feature>
<organism evidence="2 3">
    <name type="scientific">Flavobacterium kingsejongi</name>
    <dbReference type="NCBI Taxonomy" id="1678728"/>
    <lineage>
        <taxon>Bacteria</taxon>
        <taxon>Pseudomonadati</taxon>
        <taxon>Bacteroidota</taxon>
        <taxon>Flavobacteriia</taxon>
        <taxon>Flavobacteriales</taxon>
        <taxon>Flavobacteriaceae</taxon>
        <taxon>Flavobacterium</taxon>
    </lineage>
</organism>
<proteinExistence type="predicted"/>
<evidence type="ECO:0000256" key="1">
    <source>
        <dbReference type="SAM" id="Phobius"/>
    </source>
</evidence>
<evidence type="ECO:0000313" key="2">
    <source>
        <dbReference type="EMBL" id="AWG25570.1"/>
    </source>
</evidence>
<accession>A0A2S1LP81</accession>
<dbReference type="Pfam" id="PF12725">
    <property type="entry name" value="DUF3810"/>
    <property type="match status" value="1"/>
</dbReference>
<reference evidence="2 3" key="1">
    <citation type="submission" date="2017-04" db="EMBL/GenBank/DDBJ databases">
        <title>Complete genome sequence of Flavobacterium kingsejong AJ004.</title>
        <authorList>
            <person name="Lee P.C."/>
        </authorList>
    </citation>
    <scope>NUCLEOTIDE SEQUENCE [LARGE SCALE GENOMIC DNA]</scope>
    <source>
        <strain evidence="2 3">AJ004</strain>
    </source>
</reference>
<dbReference type="AlphaFoldDB" id="A0A2S1LP81"/>
<keyword evidence="1" id="KW-0812">Transmembrane</keyword>
<keyword evidence="1" id="KW-0472">Membrane</keyword>
<sequence length="359" mass="42120">MKNKKVFWSLFLVVQIIALKILSSFPEFIERYYSNGIYPPISKTLRILLGWIPFSFGDLAYSMAVLLILRWGWKTRKTWKKEYKSNLLTITTCISVGYFFFYFLWAVNYHRVPLYQKLGIAKELNKKELLAFTEKLILKSNTLQNQITHNDSSRVISPYTQREIYKRTLNGYTAIALQHPYFQYDHLSIKNSLLSIPLTYMGFAGYLNPFTNEAQVNDMIPLYNYPTTACHEMAHQIGYASESEANFIGFLASVHNDDVYFQYSGYTFALKYCLRLVERDDEALYESLMAKINYGIILNICETEEFWDRYENPSEVVFKVFYDNYLKMNQQKDGLGGYAKFVGLMVNYYNSPQGWNDPF</sequence>
<dbReference type="OrthoDB" id="1048788at2"/>
<gene>
    <name evidence="2" type="ORF">FK004_10175</name>
</gene>
<dbReference type="Proteomes" id="UP000244677">
    <property type="component" value="Chromosome"/>
</dbReference>
<protein>
    <submittedName>
        <fullName evidence="2">Amino acid permease</fullName>
    </submittedName>
</protein>